<sequence length="114" mass="12476">MMVGKLHISGLMDMLELQLHGEDGSFSLQDHESSSNMNIEIESRFDPMCLHLTRTTEYTAAQLGAFNDPTADGNCLGNCSVVAETIQFEVWAAAAGRSHRHVGAKTKVDRVVIL</sequence>
<dbReference type="AlphaFoldDB" id="A0A9D4Y2N4"/>
<gene>
    <name evidence="1" type="ORF">KIW84_035424</name>
</gene>
<protein>
    <submittedName>
        <fullName evidence="1">Uncharacterized protein</fullName>
    </submittedName>
</protein>
<comment type="caution">
    <text evidence="1">The sequence shown here is derived from an EMBL/GenBank/DDBJ whole genome shotgun (WGS) entry which is preliminary data.</text>
</comment>
<evidence type="ECO:0000313" key="1">
    <source>
        <dbReference type="EMBL" id="KAI5431247.1"/>
    </source>
</evidence>
<accession>A0A9D4Y2N4</accession>
<dbReference type="Proteomes" id="UP001058974">
    <property type="component" value="Chromosome 3"/>
</dbReference>
<name>A0A9D4Y2N4_PEA</name>
<evidence type="ECO:0000313" key="2">
    <source>
        <dbReference type="Proteomes" id="UP001058974"/>
    </source>
</evidence>
<reference evidence="1 2" key="1">
    <citation type="journal article" date="2022" name="Nat. Genet.">
        <title>Improved pea reference genome and pan-genome highlight genomic features and evolutionary characteristics.</title>
        <authorList>
            <person name="Yang T."/>
            <person name="Liu R."/>
            <person name="Luo Y."/>
            <person name="Hu S."/>
            <person name="Wang D."/>
            <person name="Wang C."/>
            <person name="Pandey M.K."/>
            <person name="Ge S."/>
            <person name="Xu Q."/>
            <person name="Li N."/>
            <person name="Li G."/>
            <person name="Huang Y."/>
            <person name="Saxena R.K."/>
            <person name="Ji Y."/>
            <person name="Li M."/>
            <person name="Yan X."/>
            <person name="He Y."/>
            <person name="Liu Y."/>
            <person name="Wang X."/>
            <person name="Xiang C."/>
            <person name="Varshney R.K."/>
            <person name="Ding H."/>
            <person name="Gao S."/>
            <person name="Zong X."/>
        </authorList>
    </citation>
    <scope>NUCLEOTIDE SEQUENCE [LARGE SCALE GENOMIC DNA]</scope>
    <source>
        <strain evidence="1 2">cv. Zhongwan 6</strain>
    </source>
</reference>
<keyword evidence="2" id="KW-1185">Reference proteome</keyword>
<dbReference type="EMBL" id="JAMSHJ010000003">
    <property type="protein sequence ID" value="KAI5431247.1"/>
    <property type="molecule type" value="Genomic_DNA"/>
</dbReference>
<proteinExistence type="predicted"/>
<organism evidence="1 2">
    <name type="scientific">Pisum sativum</name>
    <name type="common">Garden pea</name>
    <name type="synonym">Lathyrus oleraceus</name>
    <dbReference type="NCBI Taxonomy" id="3888"/>
    <lineage>
        <taxon>Eukaryota</taxon>
        <taxon>Viridiplantae</taxon>
        <taxon>Streptophyta</taxon>
        <taxon>Embryophyta</taxon>
        <taxon>Tracheophyta</taxon>
        <taxon>Spermatophyta</taxon>
        <taxon>Magnoliopsida</taxon>
        <taxon>eudicotyledons</taxon>
        <taxon>Gunneridae</taxon>
        <taxon>Pentapetalae</taxon>
        <taxon>rosids</taxon>
        <taxon>fabids</taxon>
        <taxon>Fabales</taxon>
        <taxon>Fabaceae</taxon>
        <taxon>Papilionoideae</taxon>
        <taxon>50 kb inversion clade</taxon>
        <taxon>NPAAA clade</taxon>
        <taxon>Hologalegina</taxon>
        <taxon>IRL clade</taxon>
        <taxon>Fabeae</taxon>
        <taxon>Lathyrus</taxon>
    </lineage>
</organism>
<dbReference type="Gramene" id="Psat03G0542400-T1">
    <property type="protein sequence ID" value="KAI5431247.1"/>
    <property type="gene ID" value="KIW84_035424"/>
</dbReference>